<dbReference type="InterPro" id="IPR011990">
    <property type="entry name" value="TPR-like_helical_dom_sf"/>
</dbReference>
<evidence type="ECO:0000313" key="1">
    <source>
        <dbReference type="EMBL" id="TKK70362.1"/>
    </source>
</evidence>
<dbReference type="SUPFAM" id="SSF52540">
    <property type="entry name" value="P-loop containing nucleoside triphosphate hydrolases"/>
    <property type="match status" value="1"/>
</dbReference>
<evidence type="ECO:0000313" key="2">
    <source>
        <dbReference type="Proteomes" id="UP000305848"/>
    </source>
</evidence>
<dbReference type="InterPro" id="IPR027417">
    <property type="entry name" value="P-loop_NTPase"/>
</dbReference>
<accession>A0A4U3L5Y8</accession>
<organism evidence="1 2">
    <name type="scientific">Ilyomonas limi</name>
    <dbReference type="NCBI Taxonomy" id="2575867"/>
    <lineage>
        <taxon>Bacteria</taxon>
        <taxon>Pseudomonadati</taxon>
        <taxon>Bacteroidota</taxon>
        <taxon>Chitinophagia</taxon>
        <taxon>Chitinophagales</taxon>
        <taxon>Chitinophagaceae</taxon>
        <taxon>Ilyomonas</taxon>
    </lineage>
</organism>
<dbReference type="PANTHER" id="PTHR10039:SF14">
    <property type="entry name" value="NACHT DOMAIN-CONTAINING PROTEIN"/>
    <property type="match status" value="1"/>
</dbReference>
<dbReference type="OrthoDB" id="1043060at2"/>
<dbReference type="Proteomes" id="UP000305848">
    <property type="component" value="Unassembled WGS sequence"/>
</dbReference>
<protein>
    <submittedName>
        <fullName evidence="1">Uncharacterized protein</fullName>
    </submittedName>
</protein>
<proteinExistence type="predicted"/>
<dbReference type="Gene3D" id="1.25.40.10">
    <property type="entry name" value="Tetratricopeptide repeat domain"/>
    <property type="match status" value="1"/>
</dbReference>
<reference evidence="1 2" key="1">
    <citation type="submission" date="2019-05" db="EMBL/GenBank/DDBJ databases">
        <title>Panacibacter sp. strain 17mud1-8 Genome sequencing and assembly.</title>
        <authorList>
            <person name="Chhetri G."/>
        </authorList>
    </citation>
    <scope>NUCLEOTIDE SEQUENCE [LARGE SCALE GENOMIC DNA]</scope>
    <source>
        <strain evidence="1 2">17mud1-8</strain>
    </source>
</reference>
<dbReference type="EMBL" id="SZQL01000003">
    <property type="protein sequence ID" value="TKK70362.1"/>
    <property type="molecule type" value="Genomic_DNA"/>
</dbReference>
<name>A0A4U3L5Y8_9BACT</name>
<gene>
    <name evidence="1" type="ORF">FC093_06340</name>
</gene>
<dbReference type="RefSeq" id="WP_137260907.1">
    <property type="nucleotide sequence ID" value="NZ_SZQL01000003.1"/>
</dbReference>
<keyword evidence="2" id="KW-1185">Reference proteome</keyword>
<sequence>MAFTQTTSEIFFEAFIDAYVKDANFVQRPWIENQIETLLNDNACKFVLLTAEPGAGKTAISCALSSGHNNWLRYFIRRDSISALTPGDAQSFFFTIGHQLASRHPDIFDPGQLQIVVTQRVNTLAAGGSVTGITIEDLKVSPFYQTALRVQQEVNLLHGTLSGIEIKNMTAEPRLQTIDVLQYLSLIDPAAALSKLHPDQQIVIIIDGIDEIGERYNTQNIMDWLELGVELPPNVRFILTSRPIPRLDILRARHKDALREISIDSKSFQVTADVLTYARKIFRNDAVAKYLAKANIDELEKVLVAKSDGNFAYITAFGKSLQQAAASGNDAMAEEVLKMESLPEGLYNLYWYFLQLIKKSINALGALEVLKPVNENDQFVAPWEGVGQRLLSVLTVIQKPVTLDQLMAFSRIRTSRSEALNVFRKFAPFLDEIQAHYQLFHLSVAQWLTSEETKKTNPNDWIDSIECHHRILSYYKSGAQTWNEVDWDKVDDYGLQYTTAHIIRTETDSSDQLIALVKSNLSAAMYRRFKSNVPFMNIIDLSLKECRKKTNPGEYMYAAIFLSLSRTLLLRQGSRSTPAMLALMAKLGRIDEALAYLELMPPSEQRFVSLTAIMDYADKEALEKSVGYVLTNKLVEYALNIVENDSIFSGYAAKKSMTEAAKRLMRSDKERAFRLAKLVQESSGEDISDELYEAAALSSLQPAEIKESLDRMGERKIKACLTVISNLIANKQTGAAKDLMQEAFRLIAKEKKDKRLEYYIDILEQAIAAADEKLIKKALPKLAQLIGAEMKKEKPAYGFYYSLVRAARQTRYCNAELTGLIFDYFEQAPFDGAYNTELANAAELAADLGMGERCRKLVDKCLVYERGLGWYGPAGRIARLGVILSKVDAEAGKALIKEGEDLIKPQIGKVDSFESYKVDSAIRDLCEALASTDMNEALKWVEFIQSEYWIRGSDALSMDNRLSARCVYGLRLLDTDRARAETLLNKCIAESKPTMQFGRFDPTVITGGFFRPVSDEIVSDPIAARSRGANFIAFLTNVFNYWKSKRQWCPFKSPDEVARSIQMAGSPGARTSLAAFVSAAIATISLQNKQAAIEMCNYLLDPAEQAIALAHIAFSVADNTSEYDSMVKKLEEAAEKIPDYEPELPLENLPNADVVKYLNPKVQTFFDISLRLPEVATRYSLEFILKTGSAYLFDSYRAQKIFDNLKYDAGDMESKEFIAMCKQILQSFSIHFDDIQTSFLKYTVAINAWQHDVVFAETCLNDITDPFIHAITQLQFACLRKAAPDEFKQLVDTLVAGWKTLPEQQHVVAVIMYSASVYSDLDEHTAKELLHKAEELAQNIKNPLSAALAFYEIASYVAESYMLASAQQAFTHAKEISNPYVRAHVMQNMLHLAIRSGNINFIADVLDASVTGHWSEFMAALQYAADVILDAFGSESVFRIYGSIFSAIKIIAGADTVSAPDFHIDGVKMPLDKLNLN</sequence>
<dbReference type="PANTHER" id="PTHR10039">
    <property type="entry name" value="AMELOGENIN"/>
    <property type="match status" value="1"/>
</dbReference>
<comment type="caution">
    <text evidence="1">The sequence shown here is derived from an EMBL/GenBank/DDBJ whole genome shotgun (WGS) entry which is preliminary data.</text>
</comment>